<dbReference type="OrthoDB" id="1440774at2"/>
<comment type="caution">
    <text evidence="1">The sequence shown here is derived from an EMBL/GenBank/DDBJ whole genome shotgun (WGS) entry which is preliminary data.</text>
</comment>
<gene>
    <name evidence="1" type="ORF">ES724_04470</name>
</gene>
<keyword evidence="2" id="KW-1185">Reference proteome</keyword>
<dbReference type="AlphaFoldDB" id="A0A5C6ZXB6"/>
<dbReference type="InterPro" id="IPR005901">
    <property type="entry name" value="GLPGLI"/>
</dbReference>
<proteinExistence type="predicted"/>
<accession>A0A5C6ZXB6</accession>
<protein>
    <submittedName>
        <fullName evidence="1">GLPGLI family protein</fullName>
    </submittedName>
</protein>
<dbReference type="NCBIfam" id="TIGR01200">
    <property type="entry name" value="GLPGLI"/>
    <property type="match status" value="1"/>
</dbReference>
<evidence type="ECO:0000313" key="1">
    <source>
        <dbReference type="EMBL" id="TXD94737.1"/>
    </source>
</evidence>
<evidence type="ECO:0000313" key="2">
    <source>
        <dbReference type="Proteomes" id="UP000321367"/>
    </source>
</evidence>
<dbReference type="RefSeq" id="WP_146930139.1">
    <property type="nucleotide sequence ID" value="NZ_CBCSHZ010000012.1"/>
</dbReference>
<organism evidence="1 2">
    <name type="scientific">Gillisia hiemivivida</name>
    <dbReference type="NCBI Taxonomy" id="291190"/>
    <lineage>
        <taxon>Bacteria</taxon>
        <taxon>Pseudomonadati</taxon>
        <taxon>Bacteroidota</taxon>
        <taxon>Flavobacteriia</taxon>
        <taxon>Flavobacteriales</taxon>
        <taxon>Flavobacteriaceae</taxon>
        <taxon>Gillisia</taxon>
    </lineage>
</organism>
<dbReference type="Pfam" id="PF09697">
    <property type="entry name" value="Porph_ging"/>
    <property type="match status" value="1"/>
</dbReference>
<dbReference type="EMBL" id="VORY01000003">
    <property type="protein sequence ID" value="TXD94737.1"/>
    <property type="molecule type" value="Genomic_DNA"/>
</dbReference>
<reference evidence="1 2" key="1">
    <citation type="submission" date="2019-08" db="EMBL/GenBank/DDBJ databases">
        <title>Genome sequence of Gillisia hiemivivida IC154 (type strain).</title>
        <authorList>
            <person name="Bowman J.P."/>
        </authorList>
    </citation>
    <scope>NUCLEOTIDE SEQUENCE [LARGE SCALE GENOMIC DNA]</scope>
    <source>
        <strain evidence="1 2">IC154</strain>
    </source>
</reference>
<sequence>MKTFCSILLLCFVFNNGFSQKLKDHFNYKVMYKLTYQLDSTDVDSEKSEYMTLFLGDDYSMYSSRAKTLANQVVYNGNTAHTSRAALTYFHYEIIKEKEKETRQLFYTLKVPKMQDHFYYVQDKNLFDWKVENETKFIKEYKVQKATTSFAGREYVAWFATEIPISDGPYKFNGLPGLILEIYDTEKHWNFEFFGFKKLSPKMQFKLNLNQYVETTQEELQDLWYRYRRDPMGYANNPNVKASPEVKRKLVEAFTKMLEKENNPLEFE</sequence>
<dbReference type="Proteomes" id="UP000321367">
    <property type="component" value="Unassembled WGS sequence"/>
</dbReference>
<name>A0A5C6ZXB6_9FLAO</name>